<comment type="similarity">
    <text evidence="1 4">Belongs to the PstS family.</text>
</comment>
<sequence>MNLRRARAVLGATAVLSLAVTLSACAGEASSNTGEGLSGIVVTDGSSTVEPLTDAAAYLFAGTEPDVDVVATITGTTAGFRAFCDGETDISNASRAISEDEKAACGDAGVDYTEIVVANDGLSVILNPENDWATDLTVEQLATIWAPASEGEILSWNQVDAAFPDEPLVLFGAGQDSGTLDYFSAEINGEEGAIRADYNASEDDNLTVAGVAENLGGIGFLGLSYVEANADAVIAASIDGVSPTVETVQDSSYTPLSRPLFIYVNNASYADKPQVKGFVDFYVDNAANVAARALVVPLTEEQVGVAQEELASLG</sequence>
<evidence type="ECO:0000256" key="3">
    <source>
        <dbReference type="ARBA" id="ARBA00022729"/>
    </source>
</evidence>
<evidence type="ECO:0000313" key="6">
    <source>
        <dbReference type="EMBL" id="MCT9001363.1"/>
    </source>
</evidence>
<feature type="signal peptide" evidence="4">
    <location>
        <begin position="1"/>
        <end position="26"/>
    </location>
</feature>
<evidence type="ECO:0000313" key="7">
    <source>
        <dbReference type="Proteomes" id="UP001300496"/>
    </source>
</evidence>
<accession>A0ABT2PBZ1</accession>
<evidence type="ECO:0000256" key="1">
    <source>
        <dbReference type="ARBA" id="ARBA00008725"/>
    </source>
</evidence>
<organism evidence="6 7">
    <name type="scientific">Microbacterium memoriense</name>
    <dbReference type="NCBI Taxonomy" id="2978350"/>
    <lineage>
        <taxon>Bacteria</taxon>
        <taxon>Bacillati</taxon>
        <taxon>Actinomycetota</taxon>
        <taxon>Actinomycetes</taxon>
        <taxon>Micrococcales</taxon>
        <taxon>Microbacteriaceae</taxon>
        <taxon>Microbacterium</taxon>
    </lineage>
</organism>
<dbReference type="Proteomes" id="UP001300496">
    <property type="component" value="Unassembled WGS sequence"/>
</dbReference>
<protein>
    <recommendedName>
        <fullName evidence="4">Phosphate-binding protein</fullName>
    </recommendedName>
</protein>
<keyword evidence="3 4" id="KW-0732">Signal</keyword>
<feature type="domain" description="PBP" evidence="5">
    <location>
        <begin position="33"/>
        <end position="284"/>
    </location>
</feature>
<dbReference type="RefSeq" id="WP_261605909.1">
    <property type="nucleotide sequence ID" value="NZ_JAODOR010000004.1"/>
</dbReference>
<dbReference type="NCBIfam" id="TIGR02136">
    <property type="entry name" value="ptsS_2"/>
    <property type="match status" value="1"/>
</dbReference>
<dbReference type="Gene3D" id="3.40.190.10">
    <property type="entry name" value="Periplasmic binding protein-like II"/>
    <property type="match status" value="2"/>
</dbReference>
<keyword evidence="4" id="KW-0592">Phosphate transport</keyword>
<gene>
    <name evidence="6" type="ORF">N4R40_03140</name>
</gene>
<dbReference type="InterPro" id="IPR011862">
    <property type="entry name" value="Phos-bd"/>
</dbReference>
<evidence type="ECO:0000256" key="2">
    <source>
        <dbReference type="ARBA" id="ARBA00022448"/>
    </source>
</evidence>
<dbReference type="PANTHER" id="PTHR30570">
    <property type="entry name" value="PERIPLASMIC PHOSPHATE BINDING COMPONENT OF PHOSPHATE ABC TRANSPORTER"/>
    <property type="match status" value="1"/>
</dbReference>
<dbReference type="CDD" id="cd13654">
    <property type="entry name" value="PBP2_phosphate_like_2"/>
    <property type="match status" value="1"/>
</dbReference>
<dbReference type="InterPro" id="IPR050811">
    <property type="entry name" value="Phosphate_ABC_transporter"/>
</dbReference>
<evidence type="ECO:0000259" key="5">
    <source>
        <dbReference type="Pfam" id="PF12849"/>
    </source>
</evidence>
<dbReference type="PANTHER" id="PTHR30570:SF1">
    <property type="entry name" value="PHOSPHATE-BINDING PROTEIN PSTS"/>
    <property type="match status" value="1"/>
</dbReference>
<reference evidence="6 7" key="1">
    <citation type="journal article" date="2024" name="Int. J. Syst. Evol. Microbiol.">
        <title>Microbacterium memoriense sp. nov., a member of the Actinomycetota from marine beach sediment of the north coast of Portugal.</title>
        <authorList>
            <person name="Santos J.D.N.D."/>
            <person name="Klimek D."/>
            <person name="Calusinska M."/>
            <person name="Lobo-da-Cunha A."/>
            <person name="Catita J."/>
            <person name="Goncalves H."/>
            <person name="Gonzalez I."/>
            <person name="Lage O.M."/>
        </authorList>
    </citation>
    <scope>NUCLEOTIDE SEQUENCE [LARGE SCALE GENOMIC DNA]</scope>
    <source>
        <strain evidence="6 7">PMIC_1C1B</strain>
    </source>
</reference>
<comment type="function">
    <text evidence="4">Involved in the system for phosphate transport across the cytoplasmic membrane.</text>
</comment>
<dbReference type="SUPFAM" id="SSF53850">
    <property type="entry name" value="Periplasmic binding protein-like II"/>
    <property type="match status" value="1"/>
</dbReference>
<dbReference type="Pfam" id="PF12849">
    <property type="entry name" value="PBP_like_2"/>
    <property type="match status" value="1"/>
</dbReference>
<evidence type="ECO:0000256" key="4">
    <source>
        <dbReference type="RuleBase" id="RU367119"/>
    </source>
</evidence>
<keyword evidence="7" id="KW-1185">Reference proteome</keyword>
<feature type="chain" id="PRO_5044997565" description="Phosphate-binding protein" evidence="4">
    <location>
        <begin position="27"/>
        <end position="314"/>
    </location>
</feature>
<dbReference type="InterPro" id="IPR024370">
    <property type="entry name" value="PBP_domain"/>
</dbReference>
<name>A0ABT2PBZ1_9MICO</name>
<comment type="caution">
    <text evidence="6">The sequence shown here is derived from an EMBL/GenBank/DDBJ whole genome shotgun (WGS) entry which is preliminary data.</text>
</comment>
<dbReference type="EMBL" id="JAODOR010000004">
    <property type="protein sequence ID" value="MCT9001363.1"/>
    <property type="molecule type" value="Genomic_DNA"/>
</dbReference>
<dbReference type="PROSITE" id="PS51257">
    <property type="entry name" value="PROKAR_LIPOPROTEIN"/>
    <property type="match status" value="1"/>
</dbReference>
<keyword evidence="2 4" id="KW-0813">Transport</keyword>
<proteinExistence type="inferred from homology"/>